<comment type="caution">
    <text evidence="1">The sequence shown here is derived from an EMBL/GenBank/DDBJ whole genome shotgun (WGS) entry which is preliminary data.</text>
</comment>
<protein>
    <recommendedName>
        <fullName evidence="2">VOC domain-containing protein</fullName>
    </recommendedName>
</protein>
<organism evidence="1">
    <name type="scientific">marine sediment metagenome</name>
    <dbReference type="NCBI Taxonomy" id="412755"/>
    <lineage>
        <taxon>unclassified sequences</taxon>
        <taxon>metagenomes</taxon>
        <taxon>ecological metagenomes</taxon>
    </lineage>
</organism>
<name>X1UXW8_9ZZZZ</name>
<sequence>EKGDNMENNWKLHHVGVAIRDMDKTVEYYQSLGIATFEPSPLLSKNSFWGDSPSTG</sequence>
<accession>X1UXW8</accession>
<reference evidence="1" key="1">
    <citation type="journal article" date="2014" name="Front. Microbiol.">
        <title>High frequency of phylogenetically diverse reductive dehalogenase-homologous genes in deep subseafloor sedimentary metagenomes.</title>
        <authorList>
            <person name="Kawai M."/>
            <person name="Futagami T."/>
            <person name="Toyoda A."/>
            <person name="Takaki Y."/>
            <person name="Nishi S."/>
            <person name="Hori S."/>
            <person name="Arai W."/>
            <person name="Tsubouchi T."/>
            <person name="Morono Y."/>
            <person name="Uchiyama I."/>
            <person name="Ito T."/>
            <person name="Fujiyama A."/>
            <person name="Inagaki F."/>
            <person name="Takami H."/>
        </authorList>
    </citation>
    <scope>NUCLEOTIDE SEQUENCE</scope>
    <source>
        <strain evidence="1">Expedition CK06-06</strain>
    </source>
</reference>
<feature type="non-terminal residue" evidence="1">
    <location>
        <position position="1"/>
    </location>
</feature>
<dbReference type="Gene3D" id="3.10.180.10">
    <property type="entry name" value="2,3-Dihydroxybiphenyl 1,2-Dioxygenase, domain 1"/>
    <property type="match status" value="1"/>
</dbReference>
<proteinExistence type="predicted"/>
<dbReference type="InterPro" id="IPR029068">
    <property type="entry name" value="Glyas_Bleomycin-R_OHBP_Dase"/>
</dbReference>
<dbReference type="EMBL" id="BARW01039724">
    <property type="protein sequence ID" value="GAJ22304.1"/>
    <property type="molecule type" value="Genomic_DNA"/>
</dbReference>
<dbReference type="AlphaFoldDB" id="X1UXW8"/>
<gene>
    <name evidence="1" type="ORF">S12H4_60379</name>
</gene>
<dbReference type="SUPFAM" id="SSF54593">
    <property type="entry name" value="Glyoxalase/Bleomycin resistance protein/Dihydroxybiphenyl dioxygenase"/>
    <property type="match status" value="1"/>
</dbReference>
<evidence type="ECO:0008006" key="2">
    <source>
        <dbReference type="Google" id="ProtNLM"/>
    </source>
</evidence>
<evidence type="ECO:0000313" key="1">
    <source>
        <dbReference type="EMBL" id="GAJ22304.1"/>
    </source>
</evidence>